<evidence type="ECO:0000313" key="3">
    <source>
        <dbReference type="Proteomes" id="UP000003094"/>
    </source>
</evidence>
<protein>
    <submittedName>
        <fullName evidence="2">Uncharacterized protein</fullName>
    </submittedName>
</protein>
<dbReference type="AlphaFoldDB" id="A0A2R9SMQ8"/>
<organism evidence="2 3">
    <name type="scientific">Paenibacillus vortex V453</name>
    <dbReference type="NCBI Taxonomy" id="715225"/>
    <lineage>
        <taxon>Bacteria</taxon>
        <taxon>Bacillati</taxon>
        <taxon>Bacillota</taxon>
        <taxon>Bacilli</taxon>
        <taxon>Bacillales</taxon>
        <taxon>Paenibacillaceae</taxon>
        <taxon>Paenibacillus</taxon>
    </lineage>
</organism>
<evidence type="ECO:0000256" key="1">
    <source>
        <dbReference type="SAM" id="MobiDB-lite"/>
    </source>
</evidence>
<proteinExistence type="predicted"/>
<keyword evidence="3" id="KW-1185">Reference proteome</keyword>
<comment type="caution">
    <text evidence="2">The sequence shown here is derived from an EMBL/GenBank/DDBJ whole genome shotgun (WGS) entry which is preliminary data.</text>
</comment>
<dbReference type="EMBL" id="ADHJ01000049">
    <property type="protein sequence ID" value="EFU38667.1"/>
    <property type="molecule type" value="Genomic_DNA"/>
</dbReference>
<dbReference type="Proteomes" id="UP000003094">
    <property type="component" value="Unassembled WGS sequence"/>
</dbReference>
<name>A0A2R9SMQ8_9BACL</name>
<feature type="region of interest" description="Disordered" evidence="1">
    <location>
        <begin position="1"/>
        <end position="23"/>
    </location>
</feature>
<gene>
    <name evidence="2" type="ORF">PVOR_29094</name>
</gene>
<accession>A0A2R9SMQ8</accession>
<reference evidence="2 3" key="1">
    <citation type="journal article" date="2010" name="BMC Genomics">
        <title>Genome sequence of the pattern forming Paenibacillus vortex bacterium reveals potential for thriving in complex environments.</title>
        <authorList>
            <person name="Sirota-Madi A."/>
            <person name="Olender T."/>
            <person name="Helman Y."/>
            <person name="Ingham C."/>
            <person name="Brainis I."/>
            <person name="Roth D."/>
            <person name="Hagi E."/>
            <person name="Brodsky L."/>
            <person name="Leshkowitz D."/>
            <person name="Galatenko V."/>
            <person name="Nikolaev V."/>
            <person name="Mugasimangalam R.C."/>
            <person name="Bransburg-Zabary S."/>
            <person name="Gutnick D.L."/>
            <person name="Lancet D."/>
            <person name="Ben-Jacob E."/>
        </authorList>
    </citation>
    <scope>NUCLEOTIDE SEQUENCE [LARGE SCALE GENOMIC DNA]</scope>
    <source>
        <strain evidence="2 3">V453</strain>
    </source>
</reference>
<dbReference type="KEGG" id="pvo:PVOR_29094"/>
<dbReference type="RefSeq" id="WP_006212531.1">
    <property type="nucleotide sequence ID" value="NZ_ADHJ01000049.1"/>
</dbReference>
<feature type="compositionally biased region" description="Polar residues" evidence="1">
    <location>
        <begin position="8"/>
        <end position="22"/>
    </location>
</feature>
<sequence length="57" mass="6530">MSKKETAPTFNKHQLAQSNQFSNREKDVLSAILEEGKAYTVQQAKDQMTTFLKKEVI</sequence>
<evidence type="ECO:0000313" key="2">
    <source>
        <dbReference type="EMBL" id="EFU38667.1"/>
    </source>
</evidence>